<feature type="region of interest" description="Disordered" evidence="1">
    <location>
        <begin position="320"/>
        <end position="404"/>
    </location>
</feature>
<reference evidence="2" key="1">
    <citation type="submission" date="2023-06" db="EMBL/GenBank/DDBJ databases">
        <authorList>
            <consortium name="Lawrence Berkeley National Laboratory"/>
            <person name="Ahrendt S."/>
            <person name="Sahu N."/>
            <person name="Indic B."/>
            <person name="Wong-Bajracharya J."/>
            <person name="Merenyi Z."/>
            <person name="Ke H.-M."/>
            <person name="Monk M."/>
            <person name="Kocsube S."/>
            <person name="Drula E."/>
            <person name="Lipzen A."/>
            <person name="Balint B."/>
            <person name="Henrissat B."/>
            <person name="Andreopoulos B."/>
            <person name="Martin F.M."/>
            <person name="Harder C.B."/>
            <person name="Rigling D."/>
            <person name="Ford K.L."/>
            <person name="Foster G.D."/>
            <person name="Pangilinan J."/>
            <person name="Papanicolaou A."/>
            <person name="Barry K."/>
            <person name="LaButti K."/>
            <person name="Viragh M."/>
            <person name="Koriabine M."/>
            <person name="Yan M."/>
            <person name="Riley R."/>
            <person name="Champramary S."/>
            <person name="Plett K.L."/>
            <person name="Tsai I.J."/>
            <person name="Slot J."/>
            <person name="Sipos G."/>
            <person name="Plett J."/>
            <person name="Nagy L.G."/>
            <person name="Grigoriev I.V."/>
        </authorList>
    </citation>
    <scope>NUCLEOTIDE SEQUENCE</scope>
    <source>
        <strain evidence="2">HWK02</strain>
    </source>
</reference>
<gene>
    <name evidence="2" type="ORF">EDD18DRAFT_1130063</name>
</gene>
<feature type="region of interest" description="Disordered" evidence="1">
    <location>
        <begin position="138"/>
        <end position="163"/>
    </location>
</feature>
<protein>
    <submittedName>
        <fullName evidence="2">Uncharacterized protein</fullName>
    </submittedName>
</protein>
<feature type="compositionally biased region" description="Basic and acidic residues" evidence="1">
    <location>
        <begin position="138"/>
        <end position="148"/>
    </location>
</feature>
<feature type="compositionally biased region" description="Polar residues" evidence="1">
    <location>
        <begin position="323"/>
        <end position="334"/>
    </location>
</feature>
<sequence>MALTVKLEGVTTSARLDLAHLQEQKASLEASIQDQKALLEKTFCDHRSHLEHSLQEQRTSRERKLQDQKNVWEKFVADQQAFFDRNLEDQKAAFETTIKHLQDQTLSLRNSLNQLQTDFQVQQEAATTLKIDVAKHEERREQQAKSEAQKLQAANRERLESSRLAQQRKDMLDSLASECESVKKDAQKARSELESGLRGARMSTKQTQELQEEVERLRDREMTMPKRYEAGQLSDIERSFVQSVIQMYRATCEQDIVNKENDLRSRDNMIVSLQSKIASLESTLAKCLKETGMKSMLDLNMWMSSPLTQGPEDEILPRLATRPSVSTSPKSFATLTAEDDDDISEEEKQPSALGKRGRPHSPTAKSDDSQRPAQRSKSAAPRKIQGANKKVNESTSKAKPRKRR</sequence>
<dbReference type="EMBL" id="JAUEPU010000003">
    <property type="protein sequence ID" value="KAK0503649.1"/>
    <property type="molecule type" value="Genomic_DNA"/>
</dbReference>
<keyword evidence="3" id="KW-1185">Reference proteome</keyword>
<organism evidence="2 3">
    <name type="scientific">Armillaria luteobubalina</name>
    <dbReference type="NCBI Taxonomy" id="153913"/>
    <lineage>
        <taxon>Eukaryota</taxon>
        <taxon>Fungi</taxon>
        <taxon>Dikarya</taxon>
        <taxon>Basidiomycota</taxon>
        <taxon>Agaricomycotina</taxon>
        <taxon>Agaricomycetes</taxon>
        <taxon>Agaricomycetidae</taxon>
        <taxon>Agaricales</taxon>
        <taxon>Marasmiineae</taxon>
        <taxon>Physalacriaceae</taxon>
        <taxon>Armillaria</taxon>
    </lineage>
</organism>
<evidence type="ECO:0000256" key="1">
    <source>
        <dbReference type="SAM" id="MobiDB-lite"/>
    </source>
</evidence>
<evidence type="ECO:0000313" key="2">
    <source>
        <dbReference type="EMBL" id="KAK0503649.1"/>
    </source>
</evidence>
<dbReference type="Proteomes" id="UP001175228">
    <property type="component" value="Unassembled WGS sequence"/>
</dbReference>
<name>A0AA39QJV1_9AGAR</name>
<comment type="caution">
    <text evidence="2">The sequence shown here is derived from an EMBL/GenBank/DDBJ whole genome shotgun (WGS) entry which is preliminary data.</text>
</comment>
<dbReference type="AlphaFoldDB" id="A0AA39QJV1"/>
<evidence type="ECO:0000313" key="3">
    <source>
        <dbReference type="Proteomes" id="UP001175228"/>
    </source>
</evidence>
<proteinExistence type="predicted"/>
<accession>A0AA39QJV1</accession>